<accession>A0ACC0UCE4</accession>
<keyword evidence="2" id="KW-1185">Reference proteome</keyword>
<protein>
    <submittedName>
        <fullName evidence="1">Uncharacterized protein</fullName>
    </submittedName>
</protein>
<gene>
    <name evidence="1" type="ORF">F5148DRAFT_1148772</name>
</gene>
<reference evidence="1" key="1">
    <citation type="submission" date="2021-03" db="EMBL/GenBank/DDBJ databases">
        <title>Evolutionary priming and transition to the ectomycorrhizal habit in an iconic lineage of mushroom-forming fungi: is preadaptation a requirement?</title>
        <authorList>
            <consortium name="DOE Joint Genome Institute"/>
            <person name="Looney B.P."/>
            <person name="Miyauchi S."/>
            <person name="Morin E."/>
            <person name="Drula E."/>
            <person name="Courty P.E."/>
            <person name="Chicoki N."/>
            <person name="Fauchery L."/>
            <person name="Kohler A."/>
            <person name="Kuo A."/>
            <person name="LaButti K."/>
            <person name="Pangilinan J."/>
            <person name="Lipzen A."/>
            <person name="Riley R."/>
            <person name="Andreopoulos W."/>
            <person name="He G."/>
            <person name="Johnson J."/>
            <person name="Barry K.W."/>
            <person name="Grigoriev I.V."/>
            <person name="Nagy L."/>
            <person name="Hibbett D."/>
            <person name="Henrissat B."/>
            <person name="Matheny P.B."/>
            <person name="Labbe J."/>
            <person name="Martin A.F."/>
        </authorList>
    </citation>
    <scope>NUCLEOTIDE SEQUENCE</scope>
    <source>
        <strain evidence="1">BPL698</strain>
    </source>
</reference>
<evidence type="ECO:0000313" key="2">
    <source>
        <dbReference type="Proteomes" id="UP001207468"/>
    </source>
</evidence>
<dbReference type="EMBL" id="JAGFNK010000079">
    <property type="protein sequence ID" value="KAI9508754.1"/>
    <property type="molecule type" value="Genomic_DNA"/>
</dbReference>
<evidence type="ECO:0000313" key="1">
    <source>
        <dbReference type="EMBL" id="KAI9508754.1"/>
    </source>
</evidence>
<comment type="caution">
    <text evidence="1">The sequence shown here is derived from an EMBL/GenBank/DDBJ whole genome shotgun (WGS) entry which is preliminary data.</text>
</comment>
<organism evidence="1 2">
    <name type="scientific">Russula earlei</name>
    <dbReference type="NCBI Taxonomy" id="71964"/>
    <lineage>
        <taxon>Eukaryota</taxon>
        <taxon>Fungi</taxon>
        <taxon>Dikarya</taxon>
        <taxon>Basidiomycota</taxon>
        <taxon>Agaricomycotina</taxon>
        <taxon>Agaricomycetes</taxon>
        <taxon>Russulales</taxon>
        <taxon>Russulaceae</taxon>
        <taxon>Russula</taxon>
    </lineage>
</organism>
<sequence>MAFEIPANFWLALLTFTWGVTSVAQGLVANQAGLLVIRIPSGVSLVRLFTDDLCLDRSAIGILAYAIGKMGGVGGKRGWQCPDMATDNQMGTKDYIFTKIVSLTHLQLTDAERSQLLARLESDSNAAENENFAWKYGYALLLHGFSFVLYTLSLFLHSQDDCATERGGVPRYRVWCMVGLVAVHLLSSVWPSWLFLISSATPPFFVQVPSFAGCAILLATKDSSCYFSIPISLVAGRRRTKRAVGVAMQITIGDLGAVTGYITFSILVAAALWYSMESENLRRASIIAAGREEKVDHETKVLLGDREIH</sequence>
<proteinExistence type="predicted"/>
<name>A0ACC0UCE4_9AGAM</name>
<dbReference type="Proteomes" id="UP001207468">
    <property type="component" value="Unassembled WGS sequence"/>
</dbReference>